<dbReference type="OrthoDB" id="331765at2759"/>
<evidence type="ECO:0000256" key="3">
    <source>
        <dbReference type="SAM" id="MobiDB-lite"/>
    </source>
</evidence>
<feature type="region of interest" description="Disordered" evidence="3">
    <location>
        <begin position="228"/>
        <end position="248"/>
    </location>
</feature>
<dbReference type="Pfam" id="PF13868">
    <property type="entry name" value="TPH"/>
    <property type="match status" value="1"/>
</dbReference>
<dbReference type="PANTHER" id="PTHR28663">
    <property type="entry name" value="COILED-COIL DOMAIN-CONTAINING PROTEIN 173"/>
    <property type="match status" value="1"/>
</dbReference>
<dbReference type="AlphaFoldDB" id="A0A068X084"/>
<feature type="compositionally biased region" description="Basic and acidic residues" evidence="3">
    <location>
        <begin position="391"/>
        <end position="409"/>
    </location>
</feature>
<sequence length="489" mass="58588">MSCFDRGKPNPQASNPECNDKLVKVFTWEEWVQLNNRIHASEISAAKLRMDTEARENVRNRSFEIHKDWTNTILGARKKKLHEREERLKKEEEERVAVDLEWAKEQAKDRLKKLCIARTAQLYDTSRLKKFHAALRLGDALKENDLQLQLKELKREAESKKREMEYRAMIDAITAAEKKEEKEMREKKAAERLVHEFQRSQIEERHQQEEKEKLALKEEGEMIRSLSREAERTKSRMREEKRQEQKMTTRDLLEEIENRKKMRLVESIRDKEEDEKNLIYAVAKRQMCLMQMEKEEAAAAEWASRQQELAQNLSKLILQRQATREISMEGALRQEEEKWQKRIEGEARKREEAKESMKKQREDAMRVKEERMSREVEDGRAELQHNINLDEAAHREDAERSAKRLQDGKELAQIYLEEMRRHEEARRKEREADKWLERFNAHSKKQEDLFQQYAKRNKGRLNTEEGRGARVWRKQARERGGKEEEENGV</sequence>
<feature type="domain" description="Trichohyalin-plectin-homology" evidence="4">
    <location>
        <begin position="125"/>
        <end position="447"/>
    </location>
</feature>
<protein>
    <recommendedName>
        <fullName evidence="4">Trichohyalin-plectin-homology domain-containing protein</fullName>
    </recommendedName>
</protein>
<feature type="compositionally biased region" description="Basic and acidic residues" evidence="3">
    <location>
        <begin position="344"/>
        <end position="383"/>
    </location>
</feature>
<evidence type="ECO:0000256" key="1">
    <source>
        <dbReference type="ARBA" id="ARBA00023054"/>
    </source>
</evidence>
<reference evidence="5 6" key="1">
    <citation type="journal article" date="2013" name="Nature">
        <title>The genomes of four tapeworm species reveal adaptations to parasitism.</title>
        <authorList>
            <person name="Tsai I.J."/>
            <person name="Zarowiecki M."/>
            <person name="Holroyd N."/>
            <person name="Garciarrubio A."/>
            <person name="Sanchez-Flores A."/>
            <person name="Brooks K.L."/>
            <person name="Tracey A."/>
            <person name="Bobes R.J."/>
            <person name="Fragoso G."/>
            <person name="Sciutto E."/>
            <person name="Aslett M."/>
            <person name="Beasley H."/>
            <person name="Bennett H.M."/>
            <person name="Cai J."/>
            <person name="Camicia F."/>
            <person name="Clark R."/>
            <person name="Cucher M."/>
            <person name="De Silva N."/>
            <person name="Day T.A."/>
            <person name="Deplazes P."/>
            <person name="Estrada K."/>
            <person name="Fernandez C."/>
            <person name="Holland P.W."/>
            <person name="Hou J."/>
            <person name="Hu S."/>
            <person name="Huckvale T."/>
            <person name="Hung S.S."/>
            <person name="Kamenetzky L."/>
            <person name="Keane J.A."/>
            <person name="Kiss F."/>
            <person name="Koziol U."/>
            <person name="Lambert O."/>
            <person name="Liu K."/>
            <person name="Luo X."/>
            <person name="Luo Y."/>
            <person name="Macchiaroli N."/>
            <person name="Nichol S."/>
            <person name="Paps J."/>
            <person name="Parkinson J."/>
            <person name="Pouchkina-Stantcheva N."/>
            <person name="Riddiford N."/>
            <person name="Rosenzvit M."/>
            <person name="Salinas G."/>
            <person name="Wasmuth J.D."/>
            <person name="Zamanian M."/>
            <person name="Zheng Y."/>
            <person name="Cai X."/>
            <person name="Soberon X."/>
            <person name="Olson P.D."/>
            <person name="Laclette J.P."/>
            <person name="Brehm K."/>
            <person name="Berriman M."/>
            <person name="Garciarrubio A."/>
            <person name="Bobes R.J."/>
            <person name="Fragoso G."/>
            <person name="Sanchez-Flores A."/>
            <person name="Estrada K."/>
            <person name="Cevallos M.A."/>
            <person name="Morett E."/>
            <person name="Gonzalez V."/>
            <person name="Portillo T."/>
            <person name="Ochoa-Leyva A."/>
            <person name="Jose M.V."/>
            <person name="Sciutto E."/>
            <person name="Landa A."/>
            <person name="Jimenez L."/>
            <person name="Valdes V."/>
            <person name="Carrero J.C."/>
            <person name="Larralde C."/>
            <person name="Morales-Montor J."/>
            <person name="Limon-Lason J."/>
            <person name="Soberon X."/>
            <person name="Laclette J.P."/>
        </authorList>
    </citation>
    <scope>NUCLEOTIDE SEQUENCE [LARGE SCALE GENOMIC DNA]</scope>
</reference>
<evidence type="ECO:0000256" key="2">
    <source>
        <dbReference type="SAM" id="Coils"/>
    </source>
</evidence>
<feature type="region of interest" description="Disordered" evidence="3">
    <location>
        <begin position="455"/>
        <end position="489"/>
    </location>
</feature>
<dbReference type="EMBL" id="LK028599">
    <property type="protein sequence ID" value="CDS24191.1"/>
    <property type="molecule type" value="Genomic_DNA"/>
</dbReference>
<dbReference type="WBParaSite" id="EgrG_000726900">
    <property type="protein sequence ID" value="EgrG_000726900"/>
    <property type="gene ID" value="EgrG_000726900"/>
</dbReference>
<dbReference type="PANTHER" id="PTHR28663:SF1">
    <property type="entry name" value="CILIA- AND FLAGELLA- ASSOCIATED PROTEIN 210"/>
    <property type="match status" value="1"/>
</dbReference>
<keyword evidence="1 2" id="KW-0175">Coiled coil</keyword>
<reference evidence="7" key="3">
    <citation type="submission" date="2020-10" db="UniProtKB">
        <authorList>
            <consortium name="WormBaseParasite"/>
        </authorList>
    </citation>
    <scope>IDENTIFICATION</scope>
</reference>
<gene>
    <name evidence="5" type="ORF">EgrG_000726900</name>
</gene>
<reference evidence="5" key="2">
    <citation type="submission" date="2014-06" db="EMBL/GenBank/DDBJ databases">
        <authorList>
            <person name="Aslett M."/>
        </authorList>
    </citation>
    <scope>NUCLEOTIDE SEQUENCE</scope>
</reference>
<evidence type="ECO:0000313" key="6">
    <source>
        <dbReference type="Proteomes" id="UP000492820"/>
    </source>
</evidence>
<evidence type="ECO:0000313" key="5">
    <source>
        <dbReference type="EMBL" id="CDS24191.1"/>
    </source>
</evidence>
<dbReference type="Proteomes" id="UP000492820">
    <property type="component" value="Unassembled WGS sequence"/>
</dbReference>
<name>A0A068X084_ECHGR</name>
<evidence type="ECO:0000313" key="7">
    <source>
        <dbReference type="WBParaSite" id="EgrG_000726900"/>
    </source>
</evidence>
<accession>A0A068X084</accession>
<feature type="coiled-coil region" evidence="2">
    <location>
        <begin position="74"/>
        <end position="110"/>
    </location>
</feature>
<dbReference type="InterPro" id="IPR039986">
    <property type="entry name" value="CFAP210"/>
</dbReference>
<evidence type="ECO:0000259" key="4">
    <source>
        <dbReference type="Pfam" id="PF13868"/>
    </source>
</evidence>
<dbReference type="GO" id="GO:0005879">
    <property type="term" value="C:axonemal microtubule"/>
    <property type="evidence" value="ECO:0007669"/>
    <property type="project" value="TreeGrafter"/>
</dbReference>
<feature type="region of interest" description="Disordered" evidence="3">
    <location>
        <begin position="344"/>
        <end position="409"/>
    </location>
</feature>
<organism evidence="5">
    <name type="scientific">Echinococcus granulosus</name>
    <name type="common">Hydatid tapeworm</name>
    <dbReference type="NCBI Taxonomy" id="6210"/>
    <lineage>
        <taxon>Eukaryota</taxon>
        <taxon>Metazoa</taxon>
        <taxon>Spiralia</taxon>
        <taxon>Lophotrochozoa</taxon>
        <taxon>Platyhelminthes</taxon>
        <taxon>Cestoda</taxon>
        <taxon>Eucestoda</taxon>
        <taxon>Cyclophyllidea</taxon>
        <taxon>Taeniidae</taxon>
        <taxon>Echinococcus</taxon>
        <taxon>Echinococcus granulosus group</taxon>
    </lineage>
</organism>
<dbReference type="InterPro" id="IPR043597">
    <property type="entry name" value="TPH_dom"/>
</dbReference>
<proteinExistence type="predicted"/>